<organism evidence="3 4">
    <name type="scientific">Roseateles oligotrophus</name>
    <dbReference type="NCBI Taxonomy" id="1769250"/>
    <lineage>
        <taxon>Bacteria</taxon>
        <taxon>Pseudomonadati</taxon>
        <taxon>Pseudomonadota</taxon>
        <taxon>Betaproteobacteria</taxon>
        <taxon>Burkholderiales</taxon>
        <taxon>Sphaerotilaceae</taxon>
        <taxon>Roseateles</taxon>
    </lineage>
</organism>
<keyword evidence="3" id="KW-0560">Oxidoreductase</keyword>
<keyword evidence="3" id="KW-0670">Pyruvate</keyword>
<protein>
    <submittedName>
        <fullName evidence="3">Hydroxypyruvate reductase</fullName>
        <ecNumber evidence="3">1.1.1.81</ecNumber>
    </submittedName>
</protein>
<dbReference type="InterPro" id="IPR037035">
    <property type="entry name" value="GK-like_C_sf"/>
</dbReference>
<keyword evidence="4" id="KW-1185">Reference proteome</keyword>
<proteinExistence type="predicted"/>
<dbReference type="PANTHER" id="PTHR12227:SF0">
    <property type="entry name" value="GLYCERATE KINASE"/>
    <property type="match status" value="1"/>
</dbReference>
<dbReference type="AlphaFoldDB" id="A0A840LFH3"/>
<dbReference type="InterPro" id="IPR025286">
    <property type="entry name" value="MOFRL_assoc_dom"/>
</dbReference>
<dbReference type="Proteomes" id="UP000562027">
    <property type="component" value="Unassembled WGS sequence"/>
</dbReference>
<dbReference type="EMBL" id="JACHLP010000007">
    <property type="protein sequence ID" value="MBB4844958.1"/>
    <property type="molecule type" value="Genomic_DNA"/>
</dbReference>
<evidence type="ECO:0000259" key="1">
    <source>
        <dbReference type="Pfam" id="PF05161"/>
    </source>
</evidence>
<reference evidence="3 4" key="1">
    <citation type="submission" date="2020-08" db="EMBL/GenBank/DDBJ databases">
        <title>Functional genomics of gut bacteria from endangered species of beetles.</title>
        <authorList>
            <person name="Carlos-Shanley C."/>
        </authorList>
    </citation>
    <scope>NUCLEOTIDE SEQUENCE [LARGE SCALE GENOMIC DNA]</scope>
    <source>
        <strain evidence="3 4">S00239</strain>
    </source>
</reference>
<feature type="domain" description="MOFRL" evidence="1">
    <location>
        <begin position="316"/>
        <end position="421"/>
    </location>
</feature>
<dbReference type="InterPro" id="IPR039760">
    <property type="entry name" value="MOFRL_protein"/>
</dbReference>
<evidence type="ECO:0000259" key="2">
    <source>
        <dbReference type="Pfam" id="PF13660"/>
    </source>
</evidence>
<dbReference type="PANTHER" id="PTHR12227">
    <property type="entry name" value="GLYCERATE KINASE"/>
    <property type="match status" value="1"/>
</dbReference>
<name>A0A840LFH3_9BURK</name>
<evidence type="ECO:0000313" key="4">
    <source>
        <dbReference type="Proteomes" id="UP000562027"/>
    </source>
</evidence>
<feature type="domain" description="MOFRL-associated" evidence="2">
    <location>
        <begin position="15"/>
        <end position="240"/>
    </location>
</feature>
<dbReference type="GO" id="GO:0005737">
    <property type="term" value="C:cytoplasm"/>
    <property type="evidence" value="ECO:0007669"/>
    <property type="project" value="TreeGrafter"/>
</dbReference>
<dbReference type="Gene3D" id="3.40.1480.10">
    <property type="entry name" value="MOFRL domain"/>
    <property type="match status" value="1"/>
</dbReference>
<dbReference type="GO" id="GO:0016618">
    <property type="term" value="F:hydroxypyruvate reductase [NAD(P)H] activity"/>
    <property type="evidence" value="ECO:0007669"/>
    <property type="project" value="UniProtKB-EC"/>
</dbReference>
<dbReference type="GO" id="GO:0008887">
    <property type="term" value="F:glycerate kinase activity"/>
    <property type="evidence" value="ECO:0007669"/>
    <property type="project" value="InterPro"/>
</dbReference>
<dbReference type="RefSeq" id="WP_184302199.1">
    <property type="nucleotide sequence ID" value="NZ_JACHLP010000007.1"/>
</dbReference>
<comment type="caution">
    <text evidence="3">The sequence shown here is derived from an EMBL/GenBank/DDBJ whole genome shotgun (WGS) entry which is preliminary data.</text>
</comment>
<dbReference type="Gene3D" id="3.40.50.10180">
    <property type="entry name" value="Glycerate kinase, MOFRL-like N-terminal domain"/>
    <property type="match status" value="1"/>
</dbReference>
<evidence type="ECO:0000313" key="3">
    <source>
        <dbReference type="EMBL" id="MBB4844958.1"/>
    </source>
</evidence>
<dbReference type="EC" id="1.1.1.81" evidence="3"/>
<dbReference type="FunFam" id="3.40.1480.10:FF:000002">
    <property type="entry name" value="Glycerate kinase"/>
    <property type="match status" value="1"/>
</dbReference>
<dbReference type="Pfam" id="PF05161">
    <property type="entry name" value="MOFRL"/>
    <property type="match status" value="1"/>
</dbReference>
<gene>
    <name evidence="3" type="ORF">HNP55_003504</name>
</gene>
<dbReference type="Pfam" id="PF13660">
    <property type="entry name" value="DUF4147"/>
    <property type="match status" value="1"/>
</dbReference>
<dbReference type="InterPro" id="IPR007835">
    <property type="entry name" value="MOFRL"/>
</dbReference>
<dbReference type="SUPFAM" id="SSF82544">
    <property type="entry name" value="GckA/TtuD-like"/>
    <property type="match status" value="1"/>
</dbReference>
<sequence length="428" mass="43843">MSSLTSSHRAERQLLRQLFDAAVHAVDPLVCVGPALPDRPAQGRVIVLGAGKAAARMALAVEQAWGTDAPGAAVSGLVVTRYGHGEATERIRVLEAGHPHSDAASTEAARQMLALARSAGPEDLLLCLISGGGSALLSLPAEGVSAADKRAVCAQLLQCGAPIAEINCVRRQLSAIKGGRLGEACGAARVLTLVISDVPGDDPAVVASGPTMADASSAAQALAVLHRHGITPPASVHRYLTRPAARPVVATGPREVKLLATAQQSLEAAAALARHFGLQPLMLGGSLEGESRDVAAVHAGIARQIRSHGQPLAAPCVILSGGETTVTVRGDGRGGRNAEFLLALAQAGADVPGLYALACDTDGIDGVEDNAGALLDPSSLARAAALGLSAREHLQRNDAYHFFAALDDLVLTGPTRTNVNDFRAILLR</sequence>
<accession>A0A840LFH3</accession>
<dbReference type="InterPro" id="IPR038614">
    <property type="entry name" value="GK_N_sf"/>
</dbReference>